<reference evidence="3" key="1">
    <citation type="submission" date="2015-02" db="EMBL/GenBank/DDBJ databases">
        <authorList>
            <person name="Gon?alves P."/>
        </authorList>
    </citation>
    <scope>NUCLEOTIDE SEQUENCE [LARGE SCALE GENOMIC DNA]</scope>
</reference>
<evidence type="ECO:0000313" key="2">
    <source>
        <dbReference type="EMBL" id="CEQ40578.1"/>
    </source>
</evidence>
<protein>
    <submittedName>
        <fullName evidence="2">SPOSA6832_02233-mRNA-1:cds</fullName>
    </submittedName>
</protein>
<feature type="region of interest" description="Disordered" evidence="1">
    <location>
        <begin position="148"/>
        <end position="232"/>
    </location>
</feature>
<organism evidence="2 3">
    <name type="scientific">Sporidiobolus salmonicolor</name>
    <name type="common">Yeast-like fungus</name>
    <name type="synonym">Sporobolomyces salmonicolor</name>
    <dbReference type="NCBI Taxonomy" id="5005"/>
    <lineage>
        <taxon>Eukaryota</taxon>
        <taxon>Fungi</taxon>
        <taxon>Dikarya</taxon>
        <taxon>Basidiomycota</taxon>
        <taxon>Pucciniomycotina</taxon>
        <taxon>Microbotryomycetes</taxon>
        <taxon>Sporidiobolales</taxon>
        <taxon>Sporidiobolaceae</taxon>
        <taxon>Sporobolomyces</taxon>
    </lineage>
</organism>
<evidence type="ECO:0000256" key="1">
    <source>
        <dbReference type="SAM" id="MobiDB-lite"/>
    </source>
</evidence>
<dbReference type="OrthoDB" id="5419315at2759"/>
<feature type="region of interest" description="Disordered" evidence="1">
    <location>
        <begin position="31"/>
        <end position="89"/>
    </location>
</feature>
<accession>A0A0D6ELE5</accession>
<sequence length="663" mass="71318">MAGPEGEAAEMQADQASIAVFTPTHVFESGVPSSFAGGHPVPSPQAAQPFTGFPLPLRSTSASMSFSPPPRSQPLPYQPQPHQQPPAPSVDLTDPLASLPIPQTHLNGAVIFPGEDLSEFFANLDAELGYWDTLGLGLGQAGNNSAREALSTSMPTPVIPSPVPSQPRLDSLQRPSLNISPFAPAPAAPLPSTSTATSSVTSFAPTPSTTIPSPAQLTSQPVSTPLPDPEEPPAVDPIYNDFNEGFFRSLPKPVRDIVVKRIYNITNSTELGRNASMAMVMLYRLRMQQSSCSTASSDGADEQPVDPQALAEAQARLLAQSDHYFQRALEHLQTPIPFEAKIIACLDMQFYQFDQWGAAAANAILLLGEYFITEALGSQPALDVSTIRDSANVILATFAYTDCIRCICIPRRRTIFAFSHLPGEPSPSSPSLLSSANPPNSHSIETHLGLPVGLLLCIAAIANLSAEMEALPDEVVRVKAEAVEKAIREWKPAPLEEGQSVDSAAYIEKLSTAEMWRHACIIFLYQAVHRHGSLSLVMRSSLQQILQIGSRLLSQHPIQTSSLGPASSSASSRPAFSSADPLPDDYVSACSTRAVPWFLAATVAILPADRDLCRRGLGMCGKQQGYKDNLAAAERIWEVVDQTGWTVDWRSLLQAEKRFVGFL</sequence>
<dbReference type="EMBL" id="CENE01000007">
    <property type="protein sequence ID" value="CEQ40578.1"/>
    <property type="molecule type" value="Genomic_DNA"/>
</dbReference>
<name>A0A0D6ELE5_SPOSA</name>
<dbReference type="Pfam" id="PF11951">
    <property type="entry name" value="Fungal_trans_2"/>
    <property type="match status" value="1"/>
</dbReference>
<feature type="compositionally biased region" description="Low complexity" evidence="1">
    <location>
        <begin position="190"/>
        <end position="214"/>
    </location>
</feature>
<keyword evidence="3" id="KW-1185">Reference proteome</keyword>
<evidence type="ECO:0000313" key="3">
    <source>
        <dbReference type="Proteomes" id="UP000243876"/>
    </source>
</evidence>
<proteinExistence type="predicted"/>
<dbReference type="AlphaFoldDB" id="A0A0D6ELE5"/>
<dbReference type="Proteomes" id="UP000243876">
    <property type="component" value="Unassembled WGS sequence"/>
</dbReference>
<dbReference type="InterPro" id="IPR021858">
    <property type="entry name" value="Fun_TF"/>
</dbReference>
<gene>
    <name evidence="2" type="primary">SPOSA6832_02233</name>
</gene>
<feature type="compositionally biased region" description="Pro residues" evidence="1">
    <location>
        <begin position="67"/>
        <end position="88"/>
    </location>
</feature>